<dbReference type="InterPro" id="IPR045584">
    <property type="entry name" value="Pilin-like"/>
</dbReference>
<feature type="transmembrane region" description="Helical" evidence="2">
    <location>
        <begin position="12"/>
        <end position="33"/>
    </location>
</feature>
<keyword evidence="1" id="KW-0488">Methylation</keyword>
<keyword evidence="4" id="KW-1185">Reference proteome</keyword>
<evidence type="ECO:0000256" key="1">
    <source>
        <dbReference type="ARBA" id="ARBA00022481"/>
    </source>
</evidence>
<keyword evidence="2" id="KW-1133">Transmembrane helix</keyword>
<dbReference type="NCBIfam" id="TIGR02532">
    <property type="entry name" value="IV_pilin_GFxxxE"/>
    <property type="match status" value="1"/>
</dbReference>
<gene>
    <name evidence="3" type="ORF">VAMP_84n92</name>
</gene>
<dbReference type="SUPFAM" id="SSF54523">
    <property type="entry name" value="Pili subunits"/>
    <property type="match status" value="1"/>
</dbReference>
<comment type="caution">
    <text evidence="3">The sequence shown here is derived from an EMBL/GenBank/DDBJ whole genome shotgun (WGS) entry which is preliminary data.</text>
</comment>
<evidence type="ECO:0000313" key="3">
    <source>
        <dbReference type="EMBL" id="MBS8122058.1"/>
    </source>
</evidence>
<proteinExistence type="predicted"/>
<sequence length="161" mass="17431">MRINLNKKGFTMVELIVVIAIIAVLAVVAGLALTQFVGQARDSRVKSDIGTISRGIDTYLAQADNVSGLTGTNGTGGTVFNTGFLDNNTGLQDIFPTVPVHPDSSESYHISSDLKKYVIGGKLDPDDNGDREWYLEYDNFTLSGEDLTADDWSNVVNGIDW</sequence>
<dbReference type="PRINTS" id="PR00813">
    <property type="entry name" value="BCTERIALGSPG"/>
</dbReference>
<dbReference type="InterPro" id="IPR000983">
    <property type="entry name" value="Bac_GSPG_pilin"/>
</dbReference>
<accession>A0ABS5QLN8</accession>
<evidence type="ECO:0008006" key="5">
    <source>
        <dbReference type="Google" id="ProtNLM"/>
    </source>
</evidence>
<keyword evidence="2" id="KW-0812">Transmembrane</keyword>
<dbReference type="Gene3D" id="3.30.700.10">
    <property type="entry name" value="Glycoprotein, Type 4 Pilin"/>
    <property type="match status" value="1"/>
</dbReference>
<name>A0ABS5QLN8_9BACT</name>
<organism evidence="3 4">
    <name type="scientific">Candidatus Vampirococcus lugosii</name>
    <dbReference type="NCBI Taxonomy" id="2789015"/>
    <lineage>
        <taxon>Bacteria</taxon>
        <taxon>Candidatus Absconditibacteriota</taxon>
        <taxon>Vampirococcus</taxon>
    </lineage>
</organism>
<dbReference type="Proteomes" id="UP000680365">
    <property type="component" value="Unassembled WGS sequence"/>
</dbReference>
<dbReference type="EMBL" id="JAEDAM010000035">
    <property type="protein sequence ID" value="MBS8122058.1"/>
    <property type="molecule type" value="Genomic_DNA"/>
</dbReference>
<dbReference type="Pfam" id="PF07963">
    <property type="entry name" value="N_methyl"/>
    <property type="match status" value="1"/>
</dbReference>
<reference evidence="3 4" key="1">
    <citation type="journal article" date="2021" name="Nat. Commun.">
        <title>Reductive evolution and unique predatory mode in the CPR bacterium Vampirococcus lugosii.</title>
        <authorList>
            <person name="Moreira D."/>
            <person name="Zivanovic Y."/>
            <person name="Lopez-Archilla A.I."/>
            <person name="Iniesto M."/>
            <person name="Lopez-Garcia P."/>
        </authorList>
    </citation>
    <scope>NUCLEOTIDE SEQUENCE [LARGE SCALE GENOMIC DNA]</scope>
    <source>
        <strain evidence="3">Chiprana</strain>
    </source>
</reference>
<protein>
    <recommendedName>
        <fullName evidence="5">Prepilin-type N-terminal cleavage/methylation domain-containing protein</fullName>
    </recommendedName>
</protein>
<dbReference type="InterPro" id="IPR012902">
    <property type="entry name" value="N_methyl_site"/>
</dbReference>
<keyword evidence="2" id="KW-0472">Membrane</keyword>
<dbReference type="RefSeq" id="WP_213349166.1">
    <property type="nucleotide sequence ID" value="NZ_JAEDAM010000035.1"/>
</dbReference>
<evidence type="ECO:0000256" key="2">
    <source>
        <dbReference type="SAM" id="Phobius"/>
    </source>
</evidence>
<evidence type="ECO:0000313" key="4">
    <source>
        <dbReference type="Proteomes" id="UP000680365"/>
    </source>
</evidence>